<name>A0A316V3Z3_9BASI</name>
<evidence type="ECO:0000313" key="2">
    <source>
        <dbReference type="EMBL" id="PWN32277.1"/>
    </source>
</evidence>
<keyword evidence="3" id="KW-1185">Reference proteome</keyword>
<dbReference type="SUPFAM" id="SSF48452">
    <property type="entry name" value="TPR-like"/>
    <property type="match status" value="1"/>
</dbReference>
<dbReference type="AlphaFoldDB" id="A0A316V3Z3"/>
<dbReference type="InParanoid" id="A0A316V3Z3"/>
<evidence type="ECO:0000313" key="3">
    <source>
        <dbReference type="Proteomes" id="UP000245771"/>
    </source>
</evidence>
<dbReference type="RefSeq" id="XP_025352579.1">
    <property type="nucleotide sequence ID" value="XM_025499613.1"/>
</dbReference>
<dbReference type="PANTHER" id="PTHR28142:SF1">
    <property type="entry name" value="MITOCHONDRIAL INNER MEMBRANE I-AAA PROTEASE SUPERCOMPLEX SUBUNIT MGR3-RELATED"/>
    <property type="match status" value="1"/>
</dbReference>
<feature type="transmembrane region" description="Helical" evidence="1">
    <location>
        <begin position="81"/>
        <end position="101"/>
    </location>
</feature>
<accession>A0A316V3Z3</accession>
<evidence type="ECO:0008006" key="4">
    <source>
        <dbReference type="Google" id="ProtNLM"/>
    </source>
</evidence>
<sequence>MSLITKGSIVCRAGPSSMVRAIPAIRSGAKTINPARNASTSTAFRPTQIRMAPAPEAMAATSFSSMPSDGPQPGKPRIRTLFYGLIALAIAATGAGLYTFYGSFTTWPKEVRDDLRAGLKAQRNGDWAKAEARFRKALETATTLPHDKLGDDALLKLSGISISLGSVLEEAGHLRKAYDVYLEALQNVIQQGKSPAERMRAVALSQKCGDLANIREVRDSFSLGGASQSKAEEHLRWSVEELLRLAVPDETRQSIVQGNTGAIYVSDLDLPPWLTDTTLGASLESLGQFYAAQGRSSYAIPLYLQAINVLMPGDKDKRKHNPTVAERCRAGILMNNVAQLLVDSEEANAQPKTEEATQWAMRGLDIVQFALRGTGWDGKGSQGFKNVEGGDDRRMNEVKGQCWTAQVALLINLGELSRLRKDDCKAREFFQRAYQQADTYGMREARSRCAQALSELERTKSSA</sequence>
<gene>
    <name evidence="2" type="ORF">FA14DRAFT_162446</name>
</gene>
<proteinExistence type="predicted"/>
<reference evidence="2 3" key="1">
    <citation type="journal article" date="2018" name="Mol. Biol. Evol.">
        <title>Broad Genomic Sampling Reveals a Smut Pathogenic Ancestry of the Fungal Clade Ustilaginomycotina.</title>
        <authorList>
            <person name="Kijpornyongpan T."/>
            <person name="Mondo S.J."/>
            <person name="Barry K."/>
            <person name="Sandor L."/>
            <person name="Lee J."/>
            <person name="Lipzen A."/>
            <person name="Pangilinan J."/>
            <person name="LaButti K."/>
            <person name="Hainaut M."/>
            <person name="Henrissat B."/>
            <person name="Grigoriev I.V."/>
            <person name="Spatafora J.W."/>
            <person name="Aime M.C."/>
        </authorList>
    </citation>
    <scope>NUCLEOTIDE SEQUENCE [LARGE SCALE GENOMIC DNA]</scope>
    <source>
        <strain evidence="2 3">MCA 3882</strain>
    </source>
</reference>
<dbReference type="STRING" id="1280837.A0A316V3Z3"/>
<dbReference type="PANTHER" id="PTHR28142">
    <property type="entry name" value="MITOCHONDRIAL INNER MEMBRANE I-AAA PROTEASE SUPERCOMPLEX SUBUNIT MGR3-RELATED"/>
    <property type="match status" value="1"/>
</dbReference>
<evidence type="ECO:0000256" key="1">
    <source>
        <dbReference type="SAM" id="Phobius"/>
    </source>
</evidence>
<dbReference type="FunCoup" id="A0A316V3Z3">
    <property type="interactions" value="28"/>
</dbReference>
<keyword evidence="1" id="KW-0472">Membrane</keyword>
<organism evidence="2 3">
    <name type="scientific">Meira miltonrushii</name>
    <dbReference type="NCBI Taxonomy" id="1280837"/>
    <lineage>
        <taxon>Eukaryota</taxon>
        <taxon>Fungi</taxon>
        <taxon>Dikarya</taxon>
        <taxon>Basidiomycota</taxon>
        <taxon>Ustilaginomycotina</taxon>
        <taxon>Exobasidiomycetes</taxon>
        <taxon>Exobasidiales</taxon>
        <taxon>Brachybasidiaceae</taxon>
        <taxon>Meira</taxon>
    </lineage>
</organism>
<dbReference type="OrthoDB" id="10050400at2759"/>
<dbReference type="GeneID" id="37021394"/>
<dbReference type="EMBL" id="KZ819606">
    <property type="protein sequence ID" value="PWN32277.1"/>
    <property type="molecule type" value="Genomic_DNA"/>
</dbReference>
<keyword evidence="1" id="KW-1133">Transmembrane helix</keyword>
<dbReference type="Gene3D" id="1.25.40.10">
    <property type="entry name" value="Tetratricopeptide repeat domain"/>
    <property type="match status" value="2"/>
</dbReference>
<keyword evidence="1" id="KW-0812">Transmembrane</keyword>
<dbReference type="Proteomes" id="UP000245771">
    <property type="component" value="Unassembled WGS sequence"/>
</dbReference>
<dbReference type="InterPro" id="IPR040201">
    <property type="entry name" value="Mrg3-like"/>
</dbReference>
<dbReference type="InterPro" id="IPR011990">
    <property type="entry name" value="TPR-like_helical_dom_sf"/>
</dbReference>
<protein>
    <recommendedName>
        <fullName evidence="4">TPR-like protein</fullName>
    </recommendedName>
</protein>